<dbReference type="Gene3D" id="2.40.10.10">
    <property type="entry name" value="Trypsin-like serine proteases"/>
    <property type="match status" value="1"/>
</dbReference>
<dbReference type="PROSITE" id="PS00134">
    <property type="entry name" value="TRYPSIN_HIS"/>
    <property type="match status" value="1"/>
</dbReference>
<keyword evidence="9" id="KW-1185">Reference proteome</keyword>
<evidence type="ECO:0000256" key="5">
    <source>
        <dbReference type="ARBA" id="ARBA00023180"/>
    </source>
</evidence>
<organism evidence="8 9">
    <name type="scientific">Ramazzottius varieornatus</name>
    <name type="common">Water bear</name>
    <name type="synonym">Tardigrade</name>
    <dbReference type="NCBI Taxonomy" id="947166"/>
    <lineage>
        <taxon>Eukaryota</taxon>
        <taxon>Metazoa</taxon>
        <taxon>Ecdysozoa</taxon>
        <taxon>Tardigrada</taxon>
        <taxon>Eutardigrada</taxon>
        <taxon>Parachela</taxon>
        <taxon>Hypsibioidea</taxon>
        <taxon>Ramazzottiidae</taxon>
        <taxon>Ramazzottius</taxon>
    </lineage>
</organism>
<dbReference type="InterPro" id="IPR009003">
    <property type="entry name" value="Peptidase_S1_PA"/>
</dbReference>
<dbReference type="SUPFAM" id="SSF50494">
    <property type="entry name" value="Trypsin-like serine proteases"/>
    <property type="match status" value="1"/>
</dbReference>
<evidence type="ECO:0000256" key="4">
    <source>
        <dbReference type="ARBA" id="ARBA00023157"/>
    </source>
</evidence>
<evidence type="ECO:0000259" key="7">
    <source>
        <dbReference type="PROSITE" id="PS50240"/>
    </source>
</evidence>
<keyword evidence="4" id="KW-1015">Disulfide bond</keyword>
<dbReference type="InterPro" id="IPR001254">
    <property type="entry name" value="Trypsin_dom"/>
</dbReference>
<dbReference type="InterPro" id="IPR043504">
    <property type="entry name" value="Peptidase_S1_PA_chymotrypsin"/>
</dbReference>
<name>A0A1D1USD0_RAMVA</name>
<feature type="domain" description="Peptidase S1" evidence="7">
    <location>
        <begin position="243"/>
        <end position="504"/>
    </location>
</feature>
<dbReference type="Pfam" id="PF00089">
    <property type="entry name" value="Trypsin"/>
    <property type="match status" value="1"/>
</dbReference>
<keyword evidence="6" id="KW-0645">Protease</keyword>
<keyword evidence="3" id="KW-0732">Signal</keyword>
<dbReference type="Proteomes" id="UP000186922">
    <property type="component" value="Unassembled WGS sequence"/>
</dbReference>
<dbReference type="AlphaFoldDB" id="A0A1D1USD0"/>
<evidence type="ECO:0000256" key="6">
    <source>
        <dbReference type="RuleBase" id="RU363034"/>
    </source>
</evidence>
<dbReference type="PANTHER" id="PTHR24252:SF7">
    <property type="entry name" value="HYALIN"/>
    <property type="match status" value="1"/>
</dbReference>
<dbReference type="GO" id="GO:0005576">
    <property type="term" value="C:extracellular region"/>
    <property type="evidence" value="ECO:0007669"/>
    <property type="project" value="UniProtKB-SubCell"/>
</dbReference>
<evidence type="ECO:0000256" key="1">
    <source>
        <dbReference type="ARBA" id="ARBA00004613"/>
    </source>
</evidence>
<dbReference type="EMBL" id="BDGG01000002">
    <property type="protein sequence ID" value="GAU91345.1"/>
    <property type="molecule type" value="Genomic_DNA"/>
</dbReference>
<keyword evidence="6" id="KW-0378">Hydrolase</keyword>
<dbReference type="CDD" id="cd00190">
    <property type="entry name" value="Tryp_SPc"/>
    <property type="match status" value="1"/>
</dbReference>
<keyword evidence="6" id="KW-0720">Serine protease</keyword>
<dbReference type="PRINTS" id="PR00722">
    <property type="entry name" value="CHYMOTRYPSIN"/>
</dbReference>
<dbReference type="InterPro" id="IPR001314">
    <property type="entry name" value="Peptidase_S1A"/>
</dbReference>
<evidence type="ECO:0000313" key="8">
    <source>
        <dbReference type="EMBL" id="GAU91345.1"/>
    </source>
</evidence>
<accession>A0A1D1USD0</accession>
<dbReference type="InterPro" id="IPR033116">
    <property type="entry name" value="TRYPSIN_SER"/>
</dbReference>
<dbReference type="GO" id="GO:0004252">
    <property type="term" value="F:serine-type endopeptidase activity"/>
    <property type="evidence" value="ECO:0007669"/>
    <property type="project" value="InterPro"/>
</dbReference>
<keyword evidence="5" id="KW-0325">Glycoprotein</keyword>
<dbReference type="STRING" id="947166.A0A1D1USD0"/>
<dbReference type="SMART" id="SM00020">
    <property type="entry name" value="Tryp_SPc"/>
    <property type="match status" value="1"/>
</dbReference>
<evidence type="ECO:0000256" key="2">
    <source>
        <dbReference type="ARBA" id="ARBA00022525"/>
    </source>
</evidence>
<comment type="caution">
    <text evidence="8">The sequence shown here is derived from an EMBL/GenBank/DDBJ whole genome shotgun (WGS) entry which is preliminary data.</text>
</comment>
<dbReference type="OrthoDB" id="10059102at2759"/>
<protein>
    <recommendedName>
        <fullName evidence="7">Peptidase S1 domain-containing protein</fullName>
    </recommendedName>
</protein>
<dbReference type="InterPro" id="IPR018114">
    <property type="entry name" value="TRYPSIN_HIS"/>
</dbReference>
<dbReference type="PROSITE" id="PS50240">
    <property type="entry name" value="TRYPSIN_DOM"/>
    <property type="match status" value="1"/>
</dbReference>
<proteinExistence type="predicted"/>
<evidence type="ECO:0000313" key="9">
    <source>
        <dbReference type="Proteomes" id="UP000186922"/>
    </source>
</evidence>
<keyword evidence="2" id="KW-0964">Secreted</keyword>
<comment type="subcellular location">
    <subcellularLocation>
        <location evidence="1">Secreted</location>
    </subcellularLocation>
</comment>
<dbReference type="GO" id="GO:0006508">
    <property type="term" value="P:proteolysis"/>
    <property type="evidence" value="ECO:0007669"/>
    <property type="project" value="UniProtKB-KW"/>
</dbReference>
<dbReference type="PANTHER" id="PTHR24252">
    <property type="entry name" value="ACROSIN-RELATED"/>
    <property type="match status" value="1"/>
</dbReference>
<evidence type="ECO:0000256" key="3">
    <source>
        <dbReference type="ARBA" id="ARBA00022729"/>
    </source>
</evidence>
<dbReference type="FunFam" id="2.40.10.10:FF:000054">
    <property type="entry name" value="Complement C1r subcomponent"/>
    <property type="match status" value="1"/>
</dbReference>
<sequence>MRLNPSWQQYLLLSQRRAVSLASVDRKTSVRTLMNTEFPVQYLRYFLSVEFSLRAQGLSGNNADIGHVAGLKFMQQQSTASMKQQSSSVKSIKTHKIAEAVTEVKPLSKLKFVPFVKNIAEPKVQLSGNTGRLPPFSFFTPSSQRRSDICGVPRAGTIFDFYRTKGRKIELAPLAGNESTRVSGITAGIAMEETNKLIDAFMKNINESSVPQRILPRRKRQTSPDIPTLNKTHRLLNTPFLTIVGGSDAVPNQICWQAKLTIEFPGMGSASCGGVIIGRRTILTAAHCTLNPMNGNAKEQIKPNRVFVQIGAMVRDFDQFNPGLDSTGCAENMAVSRVVTHPNYDQQTGDNDIGIMVLSRNIEFSKRNCACTICLRDQSPSVGDVCVVSGTGDEGDGGTGNRFPVPLKFVRVAVLQQTTSGHCAFSRAPDGRTTNLDNFICAGDVVGEDSCQGDSGGPLFCLDKSTQSFYAAGVVSFGDGCAAGIGGQYTKVQRYLTWIKENAFPDVL</sequence>
<reference evidence="8 9" key="1">
    <citation type="journal article" date="2016" name="Nat. Commun.">
        <title>Extremotolerant tardigrade genome and improved radiotolerance of human cultured cells by tardigrade-unique protein.</title>
        <authorList>
            <person name="Hashimoto T."/>
            <person name="Horikawa D.D."/>
            <person name="Saito Y."/>
            <person name="Kuwahara H."/>
            <person name="Kozuka-Hata H."/>
            <person name="Shin-I T."/>
            <person name="Minakuchi Y."/>
            <person name="Ohishi K."/>
            <person name="Motoyama A."/>
            <person name="Aizu T."/>
            <person name="Enomoto A."/>
            <person name="Kondo K."/>
            <person name="Tanaka S."/>
            <person name="Hara Y."/>
            <person name="Koshikawa S."/>
            <person name="Sagara H."/>
            <person name="Miura T."/>
            <person name="Yokobori S."/>
            <person name="Miyagawa K."/>
            <person name="Suzuki Y."/>
            <person name="Kubo T."/>
            <person name="Oyama M."/>
            <person name="Kohara Y."/>
            <person name="Fujiyama A."/>
            <person name="Arakawa K."/>
            <person name="Katayama T."/>
            <person name="Toyoda A."/>
            <person name="Kunieda T."/>
        </authorList>
    </citation>
    <scope>NUCLEOTIDE SEQUENCE [LARGE SCALE GENOMIC DNA]</scope>
    <source>
        <strain evidence="8 9">YOKOZUNA-1</strain>
    </source>
</reference>
<gene>
    <name evidence="8" type="primary">RvY_03616</name>
    <name evidence="8" type="synonym">RvY_03616.1</name>
    <name evidence="8" type="ORF">RvY_03616-1</name>
</gene>
<dbReference type="PROSITE" id="PS00135">
    <property type="entry name" value="TRYPSIN_SER"/>
    <property type="match status" value="1"/>
</dbReference>